<proteinExistence type="inferred from homology"/>
<keyword evidence="3" id="KW-0328">Glycosyltransferase</keyword>
<gene>
    <name evidence="6" type="ORF">GT019_27175</name>
</gene>
<feature type="domain" description="Glycosyltransferase 2-like" evidence="5">
    <location>
        <begin position="8"/>
        <end position="116"/>
    </location>
</feature>
<dbReference type="InterPro" id="IPR029044">
    <property type="entry name" value="Nucleotide-diphossugar_trans"/>
</dbReference>
<dbReference type="RefSeq" id="WP_161746589.1">
    <property type="nucleotide sequence ID" value="NZ_JAAAMV010000028.1"/>
</dbReference>
<comment type="similarity">
    <text evidence="2">Belongs to the glycosyltransferase 2 family.</text>
</comment>
<dbReference type="SUPFAM" id="SSF53448">
    <property type="entry name" value="Nucleotide-diphospho-sugar transferases"/>
    <property type="match status" value="1"/>
</dbReference>
<dbReference type="PANTHER" id="PTHR43179:SF12">
    <property type="entry name" value="GALACTOFURANOSYLTRANSFERASE GLFT2"/>
    <property type="match status" value="1"/>
</dbReference>
<dbReference type="EMBL" id="JAAAMV010000028">
    <property type="protein sequence ID" value="NBD27572.1"/>
    <property type="molecule type" value="Genomic_DNA"/>
</dbReference>
<dbReference type="PANTHER" id="PTHR43179">
    <property type="entry name" value="RHAMNOSYLTRANSFERASE WBBL"/>
    <property type="match status" value="1"/>
</dbReference>
<evidence type="ECO:0000256" key="4">
    <source>
        <dbReference type="ARBA" id="ARBA00022679"/>
    </source>
</evidence>
<evidence type="ECO:0000256" key="3">
    <source>
        <dbReference type="ARBA" id="ARBA00022676"/>
    </source>
</evidence>
<evidence type="ECO:0000256" key="2">
    <source>
        <dbReference type="ARBA" id="ARBA00006739"/>
    </source>
</evidence>
<evidence type="ECO:0000259" key="5">
    <source>
        <dbReference type="Pfam" id="PF00535"/>
    </source>
</evidence>
<dbReference type="Gene3D" id="3.90.550.10">
    <property type="entry name" value="Spore Coat Polysaccharide Biosynthesis Protein SpsA, Chain A"/>
    <property type="match status" value="1"/>
</dbReference>
<sequence>MKTAPTASVCIVTYNSGPDIGNCLEAVLALSHSLERIVVVDNASTDNSREVVRRFGDKVVLVENPVNVGFAQGQNQAIAHTSSDYVLTLNPDVTLDSEYLGTLIAVMEEDRRVGSATGQLVLGSEPTVIDSTGIEMGRTRRVWDRGGGDPVSQWEESGELFGVSAAAAVYARRMIEDIKLEGQFFDETYFAYKEDVDVAWRSKLLGWKAYYAAEAKATHGRGWKYEGRKSRKRMSLLIRRHSYQNRIYTIVKNEPADWALFLTIPRLIGFELLQIGYMLVFEPGLLKCWYNIMKELPRLLKKRRSIQKMRNSRI</sequence>
<keyword evidence="4" id="KW-0808">Transferase</keyword>
<comment type="pathway">
    <text evidence="1">Cell wall biogenesis; cell wall polysaccharide biosynthesis.</text>
</comment>
<reference evidence="6 7" key="1">
    <citation type="submission" date="2020-01" db="EMBL/GenBank/DDBJ databases">
        <title>Paenibacillus soybeanensis sp. nov. isolated from the nodules of soybean (Glycine max(L.) Merr).</title>
        <authorList>
            <person name="Wang H."/>
        </authorList>
    </citation>
    <scope>NUCLEOTIDE SEQUENCE [LARGE SCALE GENOMIC DNA]</scope>
    <source>
        <strain evidence="6 7">T1</strain>
    </source>
</reference>
<evidence type="ECO:0000256" key="1">
    <source>
        <dbReference type="ARBA" id="ARBA00004776"/>
    </source>
</evidence>
<dbReference type="InterPro" id="IPR001173">
    <property type="entry name" value="Glyco_trans_2-like"/>
</dbReference>
<evidence type="ECO:0000313" key="6">
    <source>
        <dbReference type="EMBL" id="NBD27572.1"/>
    </source>
</evidence>
<dbReference type="Proteomes" id="UP000665561">
    <property type="component" value="Unassembled WGS sequence"/>
</dbReference>
<protein>
    <submittedName>
        <fullName evidence="6">Glycosyltransferase</fullName>
    </submittedName>
</protein>
<accession>A0ABW9XXY0</accession>
<keyword evidence="7" id="KW-1185">Reference proteome</keyword>
<evidence type="ECO:0000313" key="7">
    <source>
        <dbReference type="Proteomes" id="UP000665561"/>
    </source>
</evidence>
<comment type="caution">
    <text evidence="6">The sequence shown here is derived from an EMBL/GenBank/DDBJ whole genome shotgun (WGS) entry which is preliminary data.</text>
</comment>
<organism evidence="6 7">
    <name type="scientific">Paenibacillus glycinis</name>
    <dbReference type="NCBI Taxonomy" id="2697035"/>
    <lineage>
        <taxon>Bacteria</taxon>
        <taxon>Bacillati</taxon>
        <taxon>Bacillota</taxon>
        <taxon>Bacilli</taxon>
        <taxon>Bacillales</taxon>
        <taxon>Paenibacillaceae</taxon>
        <taxon>Paenibacillus</taxon>
    </lineage>
</organism>
<name>A0ABW9XXY0_9BACL</name>
<dbReference type="Pfam" id="PF00535">
    <property type="entry name" value="Glycos_transf_2"/>
    <property type="match status" value="1"/>
</dbReference>
<dbReference type="CDD" id="cd04186">
    <property type="entry name" value="GT_2_like_c"/>
    <property type="match status" value="1"/>
</dbReference>